<organism evidence="1 2">
    <name type="scientific">Tribonema minus</name>
    <dbReference type="NCBI Taxonomy" id="303371"/>
    <lineage>
        <taxon>Eukaryota</taxon>
        <taxon>Sar</taxon>
        <taxon>Stramenopiles</taxon>
        <taxon>Ochrophyta</taxon>
        <taxon>PX clade</taxon>
        <taxon>Xanthophyceae</taxon>
        <taxon>Tribonematales</taxon>
        <taxon>Tribonemataceae</taxon>
        <taxon>Tribonema</taxon>
    </lineage>
</organism>
<protein>
    <submittedName>
        <fullName evidence="1">Uncharacterized protein</fullName>
    </submittedName>
</protein>
<evidence type="ECO:0000313" key="1">
    <source>
        <dbReference type="EMBL" id="KAG5187493.1"/>
    </source>
</evidence>
<evidence type="ECO:0000313" key="2">
    <source>
        <dbReference type="Proteomes" id="UP000664859"/>
    </source>
</evidence>
<keyword evidence="2" id="KW-1185">Reference proteome</keyword>
<proteinExistence type="predicted"/>
<accession>A0A836CJF3</accession>
<dbReference type="EMBL" id="JAFCMP010000090">
    <property type="protein sequence ID" value="KAG5187493.1"/>
    <property type="molecule type" value="Genomic_DNA"/>
</dbReference>
<gene>
    <name evidence="1" type="ORF">JKP88DRAFT_307720</name>
</gene>
<comment type="caution">
    <text evidence="1">The sequence shown here is derived from an EMBL/GenBank/DDBJ whole genome shotgun (WGS) entry which is preliminary data.</text>
</comment>
<dbReference type="Proteomes" id="UP000664859">
    <property type="component" value="Unassembled WGS sequence"/>
</dbReference>
<dbReference type="AlphaFoldDB" id="A0A836CJF3"/>
<reference evidence="1" key="1">
    <citation type="submission" date="2021-02" db="EMBL/GenBank/DDBJ databases">
        <title>First Annotated Genome of the Yellow-green Alga Tribonema minus.</title>
        <authorList>
            <person name="Mahan K.M."/>
        </authorList>
    </citation>
    <scope>NUCLEOTIDE SEQUENCE</scope>
    <source>
        <strain evidence="1">UTEX B ZZ1240</strain>
    </source>
</reference>
<name>A0A836CJF3_9STRA</name>
<sequence length="254" mass="28479">MDPDRSARTSMSVPHPQQSIETIVNLFAEPVHVQTAVEAEMGYADGKGKFTKCVPEPQFQAIKSLLESATWTKYDADWRVRVSYKIKDEENHDMLSLSYVDDPSTVQCCKHFVVEPVLWFCGERAINVMVSTRKRVCVPPPHPGTRYSSVTITRFKEYVRNSSAAPGVSWAYRIGVVWEGTCVKGAYAAAPRFTVNITMRRDQSAQGYVPCANKGMQTSLARNMHGKVEDMLKAGEYRLEKVGIIPVQGYKFSA</sequence>